<keyword evidence="2" id="KW-0812">Transmembrane</keyword>
<dbReference type="EMBL" id="JAELVR010000009">
    <property type="protein sequence ID" value="MBJ6372524.1"/>
    <property type="molecule type" value="Genomic_DNA"/>
</dbReference>
<protein>
    <submittedName>
        <fullName evidence="4">DUF4384 domain-containing protein</fullName>
    </submittedName>
</protein>
<gene>
    <name evidence="4" type="ORF">JF290_13400</name>
</gene>
<reference evidence="4" key="1">
    <citation type="submission" date="2020-12" db="EMBL/GenBank/DDBJ databases">
        <title>Sedimentitalea sp. nov., isolated from sand in Incheon.</title>
        <authorList>
            <person name="Kim W."/>
        </authorList>
    </citation>
    <scope>NUCLEOTIDE SEQUENCE</scope>
    <source>
        <strain evidence="4">CAU 1593</strain>
    </source>
</reference>
<evidence type="ECO:0000313" key="5">
    <source>
        <dbReference type="Proteomes" id="UP000619079"/>
    </source>
</evidence>
<organism evidence="4 5">
    <name type="scientific">Sedimentitalea arenosa</name>
    <dbReference type="NCBI Taxonomy" id="2798803"/>
    <lineage>
        <taxon>Bacteria</taxon>
        <taxon>Pseudomonadati</taxon>
        <taxon>Pseudomonadota</taxon>
        <taxon>Alphaproteobacteria</taxon>
        <taxon>Rhodobacterales</taxon>
        <taxon>Paracoccaceae</taxon>
        <taxon>Sedimentitalea</taxon>
    </lineage>
</organism>
<sequence length="479" mass="49995">MTGVARLWIGGLAGSAALHAALFGLWSATYRPQPVTPQDTPQGALDVQAYRLERIAAAERAPAADEVASVAPNATAAATIGPPRTTAVPVSTPPAQVTPSASPDAVRLDALGDQSAPASPVRATPDVVSVSPTEAVEVTGSVIAAPRIGITAVETTQVAPADADPAPANAIAAPDEKLARMDLPASQVAPLPAVGSAAAPLAVSAQRMTASLAFSGAGDDQIDPVSLAAFQSFMRPGDARNQSDDLRDGIGALLAQVPCARLQVLFDPDSATLKVNGHVPEDGLRAPVVSALRAELGTDIAVSDGMMILPRPQCDALGGIAEVGLPQSTDQITNPRLIGADTQARVLDFVKDDRLVFDLTAPDYDAYIYVDYFDADGNVLHLVPNDRTPHRRVAAKAQFHVGARSAEEDGLQLFIGPPYGQEIAVAFAATDPLYDGLRPVIEPAAPYLGWLKERVDNARARNPGFKGEWVYFLISTAER</sequence>
<keyword evidence="5" id="KW-1185">Reference proteome</keyword>
<evidence type="ECO:0000256" key="2">
    <source>
        <dbReference type="SAM" id="Phobius"/>
    </source>
</evidence>
<feature type="domain" description="DUF4384" evidence="3">
    <location>
        <begin position="351"/>
        <end position="432"/>
    </location>
</feature>
<feature type="region of interest" description="Disordered" evidence="1">
    <location>
        <begin position="78"/>
        <end position="102"/>
    </location>
</feature>
<feature type="transmembrane region" description="Helical" evidence="2">
    <location>
        <begin position="7"/>
        <end position="28"/>
    </location>
</feature>
<dbReference type="InterPro" id="IPR025493">
    <property type="entry name" value="DUF4384"/>
</dbReference>
<evidence type="ECO:0000256" key="1">
    <source>
        <dbReference type="SAM" id="MobiDB-lite"/>
    </source>
</evidence>
<dbReference type="AlphaFoldDB" id="A0A8J7JDM4"/>
<proteinExistence type="predicted"/>
<keyword evidence="2" id="KW-1133">Transmembrane helix</keyword>
<dbReference type="RefSeq" id="WP_199025404.1">
    <property type="nucleotide sequence ID" value="NZ_JAELVR010000009.1"/>
</dbReference>
<dbReference type="Proteomes" id="UP000619079">
    <property type="component" value="Unassembled WGS sequence"/>
</dbReference>
<name>A0A8J7JDM4_9RHOB</name>
<accession>A0A8J7JDM4</accession>
<dbReference type="Pfam" id="PF14326">
    <property type="entry name" value="DUF4384"/>
    <property type="match status" value="1"/>
</dbReference>
<comment type="caution">
    <text evidence="4">The sequence shown here is derived from an EMBL/GenBank/DDBJ whole genome shotgun (WGS) entry which is preliminary data.</text>
</comment>
<keyword evidence="2" id="KW-0472">Membrane</keyword>
<evidence type="ECO:0000259" key="3">
    <source>
        <dbReference type="Pfam" id="PF14326"/>
    </source>
</evidence>
<evidence type="ECO:0000313" key="4">
    <source>
        <dbReference type="EMBL" id="MBJ6372524.1"/>
    </source>
</evidence>